<dbReference type="InterPro" id="IPR006128">
    <property type="entry name" value="Lipoprotein_PsaA-like"/>
</dbReference>
<reference evidence="6 8" key="2">
    <citation type="submission" date="2019-04" db="EMBL/GenBank/DDBJ databases">
        <title>Draft genome sequence data and analysis of a Fermenting Bacterium, Geotoga petraea strain HO-Geo1, isolated from heavy-oil petroleum reservoir in Russia.</title>
        <authorList>
            <person name="Grouzdev D.S."/>
            <person name="Semenova E.M."/>
            <person name="Sokolova D.S."/>
            <person name="Tourova T.P."/>
            <person name="Poltaraus A.B."/>
            <person name="Nazina T.N."/>
        </authorList>
    </citation>
    <scope>NUCLEOTIDE SEQUENCE [LARGE SCALE GENOMIC DNA]</scope>
    <source>
        <strain evidence="6 8">HO-Geo1</strain>
    </source>
</reference>
<evidence type="ECO:0000313" key="5">
    <source>
        <dbReference type="EMBL" id="SDC37187.1"/>
    </source>
</evidence>
<dbReference type="PANTHER" id="PTHR42953">
    <property type="entry name" value="HIGH-AFFINITY ZINC UPTAKE SYSTEM PROTEIN ZNUA-RELATED"/>
    <property type="match status" value="1"/>
</dbReference>
<comment type="similarity">
    <text evidence="1 4">Belongs to the bacterial solute-binding protein 9 family.</text>
</comment>
<evidence type="ECO:0000256" key="2">
    <source>
        <dbReference type="ARBA" id="ARBA00022448"/>
    </source>
</evidence>
<dbReference type="InterPro" id="IPR050492">
    <property type="entry name" value="Bact_metal-bind_prot9"/>
</dbReference>
<dbReference type="Pfam" id="PF01297">
    <property type="entry name" value="ZnuA"/>
    <property type="match status" value="1"/>
</dbReference>
<dbReference type="RefSeq" id="WP_091403260.1">
    <property type="nucleotide sequence ID" value="NZ_FMYV01000003.1"/>
</dbReference>
<dbReference type="SUPFAM" id="SSF53807">
    <property type="entry name" value="Helical backbone' metal receptor"/>
    <property type="match status" value="1"/>
</dbReference>
<protein>
    <submittedName>
        <fullName evidence="6">Zinc ABC transporter substrate-binding protein</fullName>
    </submittedName>
    <submittedName>
        <fullName evidence="5">Zinc transport system substrate-binding protein</fullName>
    </submittedName>
</protein>
<keyword evidence="3" id="KW-0732">Signal</keyword>
<evidence type="ECO:0000313" key="7">
    <source>
        <dbReference type="Proteomes" id="UP000199322"/>
    </source>
</evidence>
<evidence type="ECO:0000256" key="1">
    <source>
        <dbReference type="ARBA" id="ARBA00011028"/>
    </source>
</evidence>
<reference evidence="5 7" key="1">
    <citation type="submission" date="2016-10" db="EMBL/GenBank/DDBJ databases">
        <authorList>
            <person name="de Groot N.N."/>
        </authorList>
    </citation>
    <scope>NUCLEOTIDE SEQUENCE [LARGE SCALE GENOMIC DNA]</scope>
    <source>
        <strain evidence="5 7">WG14</strain>
    </source>
</reference>
<sequence length="292" mass="33340">MKKFLLISIISILALTSFTAKFTASIYPYYLVLKELKTDEDHLDLIIPEGKSPHTYSLIPSDVKNIYESDLLVVNGLNAEIFLDNLSSDKIDIFYAGEVVLHEHFENFEEDYPPKKSETNEHDHGINPHVWINPVFMYKYIVPELTDKMIKVNPQSKEEYIQNSKTLILKLKAIDQDFRKHKLSGSVFTFHNSFSYYAEEYGIQIAGVVQTSPGENPSPKELAELINKAKENNVKIIFVEPQMSDRAAKTIAETLNIDIAVIDPLGDPNTAETIMDYYNNINSIFLESLKKQ</sequence>
<dbReference type="Proteomes" id="UP000199322">
    <property type="component" value="Unassembled WGS sequence"/>
</dbReference>
<dbReference type="STRING" id="28234.SAMN04488588_0976"/>
<proteinExistence type="inferred from homology"/>
<evidence type="ECO:0000313" key="8">
    <source>
        <dbReference type="Proteomes" id="UP000297288"/>
    </source>
</evidence>
<accession>A0A1G6L1Y8</accession>
<dbReference type="GO" id="GO:0007155">
    <property type="term" value="P:cell adhesion"/>
    <property type="evidence" value="ECO:0007669"/>
    <property type="project" value="InterPro"/>
</dbReference>
<dbReference type="PANTHER" id="PTHR42953:SF3">
    <property type="entry name" value="HIGH-AFFINITY ZINC UPTAKE SYSTEM PROTEIN ZNUA"/>
    <property type="match status" value="1"/>
</dbReference>
<keyword evidence="2 4" id="KW-0813">Transport</keyword>
<evidence type="ECO:0000256" key="3">
    <source>
        <dbReference type="ARBA" id="ARBA00022729"/>
    </source>
</evidence>
<dbReference type="OrthoDB" id="9810636at2"/>
<dbReference type="PRINTS" id="PR00691">
    <property type="entry name" value="ADHESINB"/>
</dbReference>
<keyword evidence="7" id="KW-1185">Reference proteome</keyword>
<evidence type="ECO:0000313" key="6">
    <source>
        <dbReference type="EMBL" id="TGG88810.1"/>
    </source>
</evidence>
<dbReference type="Proteomes" id="UP000297288">
    <property type="component" value="Unassembled WGS sequence"/>
</dbReference>
<dbReference type="GO" id="GO:0046872">
    <property type="term" value="F:metal ion binding"/>
    <property type="evidence" value="ECO:0007669"/>
    <property type="project" value="InterPro"/>
</dbReference>
<dbReference type="EMBL" id="SRME01000001">
    <property type="protein sequence ID" value="TGG88810.1"/>
    <property type="molecule type" value="Genomic_DNA"/>
</dbReference>
<dbReference type="GO" id="GO:0030001">
    <property type="term" value="P:metal ion transport"/>
    <property type="evidence" value="ECO:0007669"/>
    <property type="project" value="InterPro"/>
</dbReference>
<name>A0A1G6L1Y8_9BACT</name>
<dbReference type="InterPro" id="IPR006129">
    <property type="entry name" value="AdhesinB"/>
</dbReference>
<dbReference type="InterPro" id="IPR006127">
    <property type="entry name" value="ZnuA-like"/>
</dbReference>
<evidence type="ECO:0000256" key="4">
    <source>
        <dbReference type="RuleBase" id="RU003512"/>
    </source>
</evidence>
<dbReference type="Gene3D" id="3.40.50.1980">
    <property type="entry name" value="Nitrogenase molybdenum iron protein domain"/>
    <property type="match status" value="2"/>
</dbReference>
<dbReference type="AlphaFoldDB" id="A0A1G6L1Y8"/>
<gene>
    <name evidence="6" type="ORF">E4650_01035</name>
    <name evidence="5" type="ORF">SAMN04488588_0976</name>
</gene>
<organism evidence="5 7">
    <name type="scientific">Geotoga petraea</name>
    <dbReference type="NCBI Taxonomy" id="28234"/>
    <lineage>
        <taxon>Bacteria</taxon>
        <taxon>Thermotogati</taxon>
        <taxon>Thermotogota</taxon>
        <taxon>Thermotogae</taxon>
        <taxon>Petrotogales</taxon>
        <taxon>Petrotogaceae</taxon>
        <taxon>Geotoga</taxon>
    </lineage>
</organism>
<dbReference type="EMBL" id="FMYV01000003">
    <property type="protein sequence ID" value="SDC37187.1"/>
    <property type="molecule type" value="Genomic_DNA"/>
</dbReference>
<dbReference type="PRINTS" id="PR00690">
    <property type="entry name" value="ADHESNFAMILY"/>
</dbReference>